<accession>A0A7J5BR49</accession>
<dbReference type="PANTHER" id="PTHR43760:SF1">
    <property type="entry name" value="ENDORIBONUCLEASE L-PSP_CHORISMATE MUTASE-LIKE DOMAIN-CONTAINING PROTEIN"/>
    <property type="match status" value="1"/>
</dbReference>
<dbReference type="CDD" id="cd02199">
    <property type="entry name" value="YjgF_YER057c_UK114_like_1"/>
    <property type="match status" value="1"/>
</dbReference>
<sequence length="158" mass="15853">MSAVEERLGQLGLGLPPVAAPVAAYIPAVEHAGLVYTSGQLPFIEGALPETGKVGAEVSDDAATEYAAIATLNALAAVKSVVGDLDRVTRVVKVTVFVASAPDFTGQPAVANGASELLGEAFGEAGVHVRSAVGVAVLPLDSPVELEIVVAVEDGPRG</sequence>
<evidence type="ECO:0000313" key="3">
    <source>
        <dbReference type="Proteomes" id="UP000467240"/>
    </source>
</evidence>
<dbReference type="Proteomes" id="UP000467240">
    <property type="component" value="Unassembled WGS sequence"/>
</dbReference>
<dbReference type="RefSeq" id="WP_158040776.1">
    <property type="nucleotide sequence ID" value="NZ_JACCFV010000001.1"/>
</dbReference>
<dbReference type="InterPro" id="IPR035959">
    <property type="entry name" value="RutC-like_sf"/>
</dbReference>
<dbReference type="Gene3D" id="3.30.1330.40">
    <property type="entry name" value="RutC-like"/>
    <property type="match status" value="1"/>
</dbReference>
<reference evidence="2 3" key="1">
    <citation type="submission" date="2019-09" db="EMBL/GenBank/DDBJ databases">
        <title>Phylogeny of genus Pseudoclavibacter and closely related genus.</title>
        <authorList>
            <person name="Li Y."/>
        </authorList>
    </citation>
    <scope>NUCLEOTIDE SEQUENCE [LARGE SCALE GENOMIC DNA]</scope>
    <source>
        <strain evidence="2 3">DSM 23821</strain>
    </source>
</reference>
<feature type="domain" description="Endoribonuclease L-PSP/chorismate mutase-like" evidence="1">
    <location>
        <begin position="5"/>
        <end position="142"/>
    </location>
</feature>
<name>A0A7J5BR49_9MICO</name>
<protein>
    <submittedName>
        <fullName evidence="2">RidA family protein</fullName>
    </submittedName>
</protein>
<dbReference type="AlphaFoldDB" id="A0A7J5BR49"/>
<dbReference type="EMBL" id="WBJZ01000011">
    <property type="protein sequence ID" value="KAB1656763.1"/>
    <property type="molecule type" value="Genomic_DNA"/>
</dbReference>
<dbReference type="PANTHER" id="PTHR43760">
    <property type="entry name" value="ENDORIBONUCLEASE-RELATED"/>
    <property type="match status" value="1"/>
</dbReference>
<gene>
    <name evidence="2" type="ORF">F8O01_10325</name>
</gene>
<proteinExistence type="predicted"/>
<organism evidence="2 3">
    <name type="scientific">Pseudoclavibacter chungangensis</name>
    <dbReference type="NCBI Taxonomy" id="587635"/>
    <lineage>
        <taxon>Bacteria</taxon>
        <taxon>Bacillati</taxon>
        <taxon>Actinomycetota</taxon>
        <taxon>Actinomycetes</taxon>
        <taxon>Micrococcales</taxon>
        <taxon>Microbacteriaceae</taxon>
        <taxon>Pseudoclavibacter</taxon>
    </lineage>
</organism>
<dbReference type="Pfam" id="PF14588">
    <property type="entry name" value="YjgF_endoribonc"/>
    <property type="match status" value="1"/>
</dbReference>
<evidence type="ECO:0000313" key="2">
    <source>
        <dbReference type="EMBL" id="KAB1656763.1"/>
    </source>
</evidence>
<keyword evidence="3" id="KW-1185">Reference proteome</keyword>
<evidence type="ECO:0000259" key="1">
    <source>
        <dbReference type="Pfam" id="PF14588"/>
    </source>
</evidence>
<dbReference type="OrthoDB" id="9806229at2"/>
<comment type="caution">
    <text evidence="2">The sequence shown here is derived from an EMBL/GenBank/DDBJ whole genome shotgun (WGS) entry which is preliminary data.</text>
</comment>
<dbReference type="InterPro" id="IPR013813">
    <property type="entry name" value="Endoribo_LPSP/chorism_mut-like"/>
</dbReference>
<dbReference type="SUPFAM" id="SSF55298">
    <property type="entry name" value="YjgF-like"/>
    <property type="match status" value="1"/>
</dbReference>